<dbReference type="InterPro" id="IPR018247">
    <property type="entry name" value="EF_Hand_1_Ca_BS"/>
</dbReference>
<feature type="region of interest" description="Disordered" evidence="2">
    <location>
        <begin position="639"/>
        <end position="753"/>
    </location>
</feature>
<feature type="compositionally biased region" description="Low complexity" evidence="2">
    <location>
        <begin position="698"/>
        <end position="707"/>
    </location>
</feature>
<name>A0A0D3JU08_EMIH1</name>
<keyword evidence="6" id="KW-1185">Reference proteome</keyword>
<feature type="compositionally biased region" description="Low complexity" evidence="2">
    <location>
        <begin position="715"/>
        <end position="745"/>
    </location>
</feature>
<evidence type="ECO:0000259" key="4">
    <source>
        <dbReference type="PROSITE" id="PS50222"/>
    </source>
</evidence>
<dbReference type="Gene3D" id="1.10.238.10">
    <property type="entry name" value="EF-hand"/>
    <property type="match status" value="1"/>
</dbReference>
<evidence type="ECO:0000259" key="3">
    <source>
        <dbReference type="PROSITE" id="PS50195"/>
    </source>
</evidence>
<feature type="domain" description="EF-hand" evidence="4">
    <location>
        <begin position="836"/>
        <end position="871"/>
    </location>
</feature>
<dbReference type="InterPro" id="IPR036871">
    <property type="entry name" value="PX_dom_sf"/>
</dbReference>
<dbReference type="Proteomes" id="UP000013827">
    <property type="component" value="Unassembled WGS sequence"/>
</dbReference>
<feature type="domain" description="PX" evidence="3">
    <location>
        <begin position="12"/>
        <end position="133"/>
    </location>
</feature>
<dbReference type="InterPro" id="IPR001683">
    <property type="entry name" value="PX_dom"/>
</dbReference>
<keyword evidence="1" id="KW-0106">Calcium</keyword>
<feature type="compositionally biased region" description="Low complexity" evidence="2">
    <location>
        <begin position="541"/>
        <end position="551"/>
    </location>
</feature>
<sequence length="978" mass="103766">MATFSLSPSAAPSVPTVVAPRVTGHGELDGHTVYHIETTLPSAAPASEPAQPVRSSKRFSEFRQLHATLSLATPAVADAFPISRAFFAGASVKREREKKLQAYLEKACEETSRATAGCLPVALLAFLGVPAALEAEARLRTAAPTWCALVAREKALLSDAKAKWKVEAEALKLQMGAMEQTVGLLEREVKAQEKAALERAEPREASPGWRSDSPGGGLAGTMSFLRPPRPDRAPLPPLVEGSGTGTDASSSCDAADIEVKLGMLEDKLASTQGELDERAERVPAQRGELNECRRAHYFPASEGYRLRFSVRDMYIGFKDAHLEQLASGGRTQYPKITIRWHGDAAAGADEAAGGLLQFVARGVSLVNRTEVLGAEFSPTIGFGRLAVAARFVAEIPLVYKAKRRKWKFERGFGIHLLECRTNLGPSDMSPVRLVVSAVIERIIKKVVLSQIGPYLGSYLCQARHGATVSLGLDISGPPASLFERPIAADDRPATQLGLSPAQMQMLLEAGRGLGGDGGVAAAAADSSEALLSPEPTDEAAEAPGGAADAAAADEPAAAAAAAVLPTASRHSQGCCVCLRSWASSTWTAWFAPSRQASRRSPPCTACPPPRCRPCCSVPRSSTASRRPCGLSCGGWRLGSSPTRRSTRSSRRCARCSPRRARTTALQKPSSTASPPRGRSSSRPSAARSATPPPPSASPSPAGRAATRCCAPTRPPSTTVRTPRGSSRRWCPATTSPPTSATTARSRSTRRAPPRCTTTYLRSRTHLVTQSAAAVRRAPSTAAAACRTRRSPPRTWAFWTRTGQCRRPSARSTRTARAGGLDVHEIRRALKELGLRTDHSEAAGVLAKYDVDGGGTLGLEEFASLAADLQRSSEHQPRVRLARLVARRAGVSLFMHGVECCHVSLVQAPEHLPLPTPPELQTHAAAASRESLPVASSALPDLEAALGGSGDQLTLEQRLGTPWPSTPPRLRSTSATRSL</sequence>
<dbReference type="InterPro" id="IPR002048">
    <property type="entry name" value="EF_hand_dom"/>
</dbReference>
<feature type="compositionally biased region" description="Low complexity" evidence="2">
    <location>
        <begin position="668"/>
        <end position="689"/>
    </location>
</feature>
<feature type="region of interest" description="Disordered" evidence="2">
    <location>
        <begin position="193"/>
        <end position="252"/>
    </location>
</feature>
<dbReference type="AlphaFoldDB" id="A0A0D3JU08"/>
<feature type="compositionally biased region" description="Basic residues" evidence="2">
    <location>
        <begin position="644"/>
        <end position="661"/>
    </location>
</feature>
<dbReference type="KEGG" id="ehx:EMIHUDRAFT_457254"/>
<feature type="compositionally biased region" description="Low complexity" evidence="2">
    <location>
        <begin position="519"/>
        <end position="531"/>
    </location>
</feature>
<reference evidence="6" key="1">
    <citation type="journal article" date="2013" name="Nature">
        <title>Pan genome of the phytoplankton Emiliania underpins its global distribution.</title>
        <authorList>
            <person name="Read B.A."/>
            <person name="Kegel J."/>
            <person name="Klute M.J."/>
            <person name="Kuo A."/>
            <person name="Lefebvre S.C."/>
            <person name="Maumus F."/>
            <person name="Mayer C."/>
            <person name="Miller J."/>
            <person name="Monier A."/>
            <person name="Salamov A."/>
            <person name="Young J."/>
            <person name="Aguilar M."/>
            <person name="Claverie J.M."/>
            <person name="Frickenhaus S."/>
            <person name="Gonzalez K."/>
            <person name="Herman E.K."/>
            <person name="Lin Y.C."/>
            <person name="Napier J."/>
            <person name="Ogata H."/>
            <person name="Sarno A.F."/>
            <person name="Shmutz J."/>
            <person name="Schroeder D."/>
            <person name="de Vargas C."/>
            <person name="Verret F."/>
            <person name="von Dassow P."/>
            <person name="Valentin K."/>
            <person name="Van de Peer Y."/>
            <person name="Wheeler G."/>
            <person name="Dacks J.B."/>
            <person name="Delwiche C.F."/>
            <person name="Dyhrman S.T."/>
            <person name="Glockner G."/>
            <person name="John U."/>
            <person name="Richards T."/>
            <person name="Worden A.Z."/>
            <person name="Zhang X."/>
            <person name="Grigoriev I.V."/>
            <person name="Allen A.E."/>
            <person name="Bidle K."/>
            <person name="Borodovsky M."/>
            <person name="Bowler C."/>
            <person name="Brownlee C."/>
            <person name="Cock J.M."/>
            <person name="Elias M."/>
            <person name="Gladyshev V.N."/>
            <person name="Groth M."/>
            <person name="Guda C."/>
            <person name="Hadaegh A."/>
            <person name="Iglesias-Rodriguez M.D."/>
            <person name="Jenkins J."/>
            <person name="Jones B.M."/>
            <person name="Lawson T."/>
            <person name="Leese F."/>
            <person name="Lindquist E."/>
            <person name="Lobanov A."/>
            <person name="Lomsadze A."/>
            <person name="Malik S.B."/>
            <person name="Marsh M.E."/>
            <person name="Mackinder L."/>
            <person name="Mock T."/>
            <person name="Mueller-Roeber B."/>
            <person name="Pagarete A."/>
            <person name="Parker M."/>
            <person name="Probert I."/>
            <person name="Quesneville H."/>
            <person name="Raines C."/>
            <person name="Rensing S.A."/>
            <person name="Riano-Pachon D.M."/>
            <person name="Richier S."/>
            <person name="Rokitta S."/>
            <person name="Shiraiwa Y."/>
            <person name="Soanes D.M."/>
            <person name="van der Giezen M."/>
            <person name="Wahlund T.M."/>
            <person name="Williams B."/>
            <person name="Wilson W."/>
            <person name="Wolfe G."/>
            <person name="Wurch L.L."/>
        </authorList>
    </citation>
    <scope>NUCLEOTIDE SEQUENCE</scope>
</reference>
<accession>A0A0D3JU08</accession>
<evidence type="ECO:0000313" key="5">
    <source>
        <dbReference type="EnsemblProtists" id="EOD26993"/>
    </source>
</evidence>
<evidence type="ECO:0000256" key="1">
    <source>
        <dbReference type="ARBA" id="ARBA00022837"/>
    </source>
</evidence>
<evidence type="ECO:0000313" key="6">
    <source>
        <dbReference type="Proteomes" id="UP000013827"/>
    </source>
</evidence>
<proteinExistence type="predicted"/>
<feature type="compositionally biased region" description="Basic and acidic residues" evidence="2">
    <location>
        <begin position="193"/>
        <end position="204"/>
    </location>
</feature>
<feature type="region of interest" description="Disordered" evidence="2">
    <location>
        <begin position="954"/>
        <end position="978"/>
    </location>
</feature>
<dbReference type="GO" id="GO:0035091">
    <property type="term" value="F:phosphatidylinositol binding"/>
    <property type="evidence" value="ECO:0007669"/>
    <property type="project" value="InterPro"/>
</dbReference>
<dbReference type="EnsemblProtists" id="EOD26993">
    <property type="protein sequence ID" value="EOD26993"/>
    <property type="gene ID" value="EMIHUDRAFT_457254"/>
</dbReference>
<reference evidence="5" key="2">
    <citation type="submission" date="2024-10" db="UniProtKB">
        <authorList>
            <consortium name="EnsemblProtists"/>
        </authorList>
    </citation>
    <scope>IDENTIFICATION</scope>
</reference>
<dbReference type="SUPFAM" id="SSF47473">
    <property type="entry name" value="EF-hand"/>
    <property type="match status" value="1"/>
</dbReference>
<dbReference type="GO" id="GO:0005509">
    <property type="term" value="F:calcium ion binding"/>
    <property type="evidence" value="ECO:0007669"/>
    <property type="project" value="InterPro"/>
</dbReference>
<dbReference type="Gene3D" id="3.30.1520.10">
    <property type="entry name" value="Phox-like domain"/>
    <property type="match status" value="1"/>
</dbReference>
<dbReference type="PROSITE" id="PS00018">
    <property type="entry name" value="EF_HAND_1"/>
    <property type="match status" value="1"/>
</dbReference>
<dbReference type="PROSITE" id="PS50195">
    <property type="entry name" value="PX"/>
    <property type="match status" value="1"/>
</dbReference>
<dbReference type="InterPro" id="IPR011992">
    <property type="entry name" value="EF-hand-dom_pair"/>
</dbReference>
<dbReference type="SUPFAM" id="SSF64268">
    <property type="entry name" value="PX domain"/>
    <property type="match status" value="1"/>
</dbReference>
<dbReference type="GeneID" id="17272538"/>
<evidence type="ECO:0008006" key="7">
    <source>
        <dbReference type="Google" id="ProtNLM"/>
    </source>
</evidence>
<evidence type="ECO:0000256" key="2">
    <source>
        <dbReference type="SAM" id="MobiDB-lite"/>
    </source>
</evidence>
<dbReference type="RefSeq" id="XP_005779422.1">
    <property type="nucleotide sequence ID" value="XM_005779365.1"/>
</dbReference>
<dbReference type="PROSITE" id="PS50222">
    <property type="entry name" value="EF_HAND_2"/>
    <property type="match status" value="1"/>
</dbReference>
<organism evidence="5 6">
    <name type="scientific">Emiliania huxleyi (strain CCMP1516)</name>
    <dbReference type="NCBI Taxonomy" id="280463"/>
    <lineage>
        <taxon>Eukaryota</taxon>
        <taxon>Haptista</taxon>
        <taxon>Haptophyta</taxon>
        <taxon>Prymnesiophyceae</taxon>
        <taxon>Isochrysidales</taxon>
        <taxon>Noelaerhabdaceae</taxon>
        <taxon>Emiliania</taxon>
    </lineage>
</organism>
<dbReference type="HOGENOM" id="CLU_304152_0_0_1"/>
<feature type="region of interest" description="Disordered" evidence="2">
    <location>
        <begin position="518"/>
        <end position="551"/>
    </location>
</feature>
<protein>
    <recommendedName>
        <fullName evidence="7">PX domain-containing protein</fullName>
    </recommendedName>
</protein>
<dbReference type="PaxDb" id="2903-EOD26993"/>